<keyword evidence="2 8" id="KW-0808">Transferase</keyword>
<keyword evidence="4" id="KW-0548">Nucleotidyltransferase</keyword>
<dbReference type="RefSeq" id="WP_109614540.1">
    <property type="nucleotide sequence ID" value="NZ_QGGG01000020.1"/>
</dbReference>
<organism evidence="11 12">
    <name type="scientific">Pseudaminobacter salicylatoxidans</name>
    <dbReference type="NCBI Taxonomy" id="93369"/>
    <lineage>
        <taxon>Bacteria</taxon>
        <taxon>Pseudomonadati</taxon>
        <taxon>Pseudomonadota</taxon>
        <taxon>Alphaproteobacteria</taxon>
        <taxon>Hyphomicrobiales</taxon>
        <taxon>Phyllobacteriaceae</taxon>
        <taxon>Pseudaminobacter</taxon>
    </lineage>
</organism>
<dbReference type="Pfam" id="PF01743">
    <property type="entry name" value="PolyA_pol"/>
    <property type="match status" value="1"/>
</dbReference>
<evidence type="ECO:0000259" key="9">
    <source>
        <dbReference type="Pfam" id="PF01743"/>
    </source>
</evidence>
<keyword evidence="5" id="KW-0479">Metal-binding</keyword>
<evidence type="ECO:0000259" key="10">
    <source>
        <dbReference type="Pfam" id="PF12627"/>
    </source>
</evidence>
<gene>
    <name evidence="11" type="ORF">C7441_12014</name>
</gene>
<dbReference type="PANTHER" id="PTHR46173:SF1">
    <property type="entry name" value="CCA TRNA NUCLEOTIDYLTRANSFERASE 1, MITOCHONDRIAL"/>
    <property type="match status" value="1"/>
</dbReference>
<dbReference type="CDD" id="cd05398">
    <property type="entry name" value="NT_ClassII-CCAase"/>
    <property type="match status" value="1"/>
</dbReference>
<dbReference type="Gene3D" id="3.30.460.10">
    <property type="entry name" value="Beta Polymerase, domain 2"/>
    <property type="match status" value="1"/>
</dbReference>
<dbReference type="SUPFAM" id="SSF81301">
    <property type="entry name" value="Nucleotidyltransferase"/>
    <property type="match status" value="1"/>
</dbReference>
<dbReference type="InterPro" id="IPR032828">
    <property type="entry name" value="PolyA_RNA-bd"/>
</dbReference>
<dbReference type="PANTHER" id="PTHR46173">
    <property type="entry name" value="CCA TRNA NUCLEOTIDYLTRANSFERASE 1, MITOCHONDRIAL"/>
    <property type="match status" value="1"/>
</dbReference>
<comment type="cofactor">
    <cofactor evidence="1">
        <name>Mg(2+)</name>
        <dbReference type="ChEBI" id="CHEBI:18420"/>
    </cofactor>
</comment>
<keyword evidence="7" id="KW-0460">Magnesium</keyword>
<dbReference type="STRING" id="1192868.GCA_000304395_01589"/>
<keyword evidence="8" id="KW-0694">RNA-binding</keyword>
<dbReference type="GO" id="GO:0000049">
    <property type="term" value="F:tRNA binding"/>
    <property type="evidence" value="ECO:0007669"/>
    <property type="project" value="TreeGrafter"/>
</dbReference>
<evidence type="ECO:0000256" key="7">
    <source>
        <dbReference type="ARBA" id="ARBA00022842"/>
    </source>
</evidence>
<dbReference type="GO" id="GO:0000166">
    <property type="term" value="F:nucleotide binding"/>
    <property type="evidence" value="ECO:0007669"/>
    <property type="project" value="UniProtKB-KW"/>
</dbReference>
<evidence type="ECO:0000256" key="3">
    <source>
        <dbReference type="ARBA" id="ARBA00022694"/>
    </source>
</evidence>
<accession>A0A316BRQ9</accession>
<dbReference type="InterPro" id="IPR050264">
    <property type="entry name" value="Bact_CCA-adding_enz_type3_sf"/>
</dbReference>
<dbReference type="Gene3D" id="1.10.3090.10">
    <property type="entry name" value="cca-adding enzyme, domain 2"/>
    <property type="match status" value="1"/>
</dbReference>
<dbReference type="InterPro" id="IPR043519">
    <property type="entry name" value="NT_sf"/>
</dbReference>
<feature type="domain" description="tRNA nucleotidyltransferase/poly(A) polymerase RNA and SrmB- binding" evidence="10">
    <location>
        <begin position="190"/>
        <end position="242"/>
    </location>
</feature>
<protein>
    <submittedName>
        <fullName evidence="11">Poly(A) polymerase/tRNA nucleotidyltransferase (CCA-adding enzyme)</fullName>
    </submittedName>
</protein>
<evidence type="ECO:0000256" key="6">
    <source>
        <dbReference type="ARBA" id="ARBA00022741"/>
    </source>
</evidence>
<feature type="domain" description="Poly A polymerase head" evidence="9">
    <location>
        <begin position="33"/>
        <end position="155"/>
    </location>
</feature>
<dbReference type="InterPro" id="IPR002646">
    <property type="entry name" value="PolA_pol_head_dom"/>
</dbReference>
<dbReference type="GO" id="GO:0016779">
    <property type="term" value="F:nucleotidyltransferase activity"/>
    <property type="evidence" value="ECO:0007669"/>
    <property type="project" value="UniProtKB-KW"/>
</dbReference>
<keyword evidence="12" id="KW-1185">Reference proteome</keyword>
<sequence length="425" mass="45963">MSGEATIAGKADWLGDAGLQKLLAALNADGEEARIAGGAVRNALLGAPVADVDIAATTLPAETARRAEAAGFKAVPTGAEHGTITVIVDGRPFEVTTLRADIETDGRRAKVRFGRDWKADAERRDFTINALYAEADGRVVDLVGGLADLESRTLRFIGDAEARIREDFLRILRFFRFFAWYGAGRPDAEGLKACARLKEGLDRLSAERVWSELKKLLSAPDPSRALLWMRQAGVLTRILPESEKWGIDAIHALARAEADLGWPADPLLRLEAIVPPDAARMAALADRMRMSRAEADRLTQWALSSTPEPAMPEGAFAKMLYRGAPGGIADRLRLALAAARGRAVQDDTAMIEAGGYSRLLAFTQKKWQRPDFPLNGGDLAALGVANGPKMGDMLRALENAWVDSGFALQRDALLERAAESLKTVE</sequence>
<evidence type="ECO:0000313" key="11">
    <source>
        <dbReference type="EMBL" id="PWJ75756.1"/>
    </source>
</evidence>
<dbReference type="GO" id="GO:0046872">
    <property type="term" value="F:metal ion binding"/>
    <property type="evidence" value="ECO:0007669"/>
    <property type="project" value="UniProtKB-KW"/>
</dbReference>
<dbReference type="Pfam" id="PF12627">
    <property type="entry name" value="PolyA_pol_RNAbd"/>
    <property type="match status" value="1"/>
</dbReference>
<evidence type="ECO:0000256" key="4">
    <source>
        <dbReference type="ARBA" id="ARBA00022695"/>
    </source>
</evidence>
<dbReference type="Proteomes" id="UP000245396">
    <property type="component" value="Unassembled WGS sequence"/>
</dbReference>
<comment type="caution">
    <text evidence="11">The sequence shown here is derived from an EMBL/GenBank/DDBJ whole genome shotgun (WGS) entry which is preliminary data.</text>
</comment>
<dbReference type="SUPFAM" id="SSF81891">
    <property type="entry name" value="Poly A polymerase C-terminal region-like"/>
    <property type="match status" value="1"/>
</dbReference>
<dbReference type="AlphaFoldDB" id="A0A316BRQ9"/>
<reference evidence="11 12" key="1">
    <citation type="submission" date="2018-05" db="EMBL/GenBank/DDBJ databases">
        <title>Genomic Encyclopedia of Type Strains, Phase IV (KMG-IV): sequencing the most valuable type-strain genomes for metagenomic binning, comparative biology and taxonomic classification.</title>
        <authorList>
            <person name="Goeker M."/>
        </authorList>
    </citation>
    <scope>NUCLEOTIDE SEQUENCE [LARGE SCALE GENOMIC DNA]</scope>
    <source>
        <strain evidence="11 12">DSM 6986</strain>
    </source>
</reference>
<evidence type="ECO:0000256" key="5">
    <source>
        <dbReference type="ARBA" id="ARBA00022723"/>
    </source>
</evidence>
<evidence type="ECO:0000256" key="1">
    <source>
        <dbReference type="ARBA" id="ARBA00001946"/>
    </source>
</evidence>
<dbReference type="GO" id="GO:0008033">
    <property type="term" value="P:tRNA processing"/>
    <property type="evidence" value="ECO:0007669"/>
    <property type="project" value="UniProtKB-KW"/>
</dbReference>
<evidence type="ECO:0000256" key="2">
    <source>
        <dbReference type="ARBA" id="ARBA00022679"/>
    </source>
</evidence>
<proteinExistence type="inferred from homology"/>
<evidence type="ECO:0000313" key="12">
    <source>
        <dbReference type="Proteomes" id="UP000245396"/>
    </source>
</evidence>
<dbReference type="OrthoDB" id="9805698at2"/>
<comment type="similarity">
    <text evidence="8">Belongs to the tRNA nucleotidyltransferase/poly(A) polymerase family.</text>
</comment>
<dbReference type="EMBL" id="QGGG01000020">
    <property type="protein sequence ID" value="PWJ75756.1"/>
    <property type="molecule type" value="Genomic_DNA"/>
</dbReference>
<keyword evidence="6" id="KW-0547">Nucleotide-binding</keyword>
<keyword evidence="3" id="KW-0819">tRNA processing</keyword>
<evidence type="ECO:0000256" key="8">
    <source>
        <dbReference type="RuleBase" id="RU003953"/>
    </source>
</evidence>
<name>A0A316BRQ9_PSESE</name>